<dbReference type="Gramene" id="EFJ08787">
    <property type="protein sequence ID" value="EFJ08787"/>
    <property type="gene ID" value="SELMODRAFT_229523"/>
</dbReference>
<dbReference type="FunFam" id="3.90.280.10:FF:000001">
    <property type="entry name" value="Terminal flower 1"/>
    <property type="match status" value="1"/>
</dbReference>
<dbReference type="Proteomes" id="UP000001514">
    <property type="component" value="Unassembled WGS sequence"/>
</dbReference>
<dbReference type="PANTHER" id="PTHR11362:SF82">
    <property type="entry name" value="PHOSPHATIDYLETHANOLAMINE-BINDING PROTEIN 4"/>
    <property type="match status" value="1"/>
</dbReference>
<dbReference type="CDD" id="cd00866">
    <property type="entry name" value="PEBP_euk"/>
    <property type="match status" value="1"/>
</dbReference>
<dbReference type="InterPro" id="IPR001858">
    <property type="entry name" value="Phosphatidylethanolamine-bd_CS"/>
</dbReference>
<dbReference type="SUPFAM" id="SSF49777">
    <property type="entry name" value="PEBP-like"/>
    <property type="match status" value="1"/>
</dbReference>
<dbReference type="AlphaFoldDB" id="D8T3H8"/>
<dbReference type="PANTHER" id="PTHR11362">
    <property type="entry name" value="PHOSPHATIDYLETHANOLAMINE-BINDING PROTEIN"/>
    <property type="match status" value="1"/>
</dbReference>
<organism evidence="4">
    <name type="scientific">Selaginella moellendorffii</name>
    <name type="common">Spikemoss</name>
    <dbReference type="NCBI Taxonomy" id="88036"/>
    <lineage>
        <taxon>Eukaryota</taxon>
        <taxon>Viridiplantae</taxon>
        <taxon>Streptophyta</taxon>
        <taxon>Embryophyta</taxon>
        <taxon>Tracheophyta</taxon>
        <taxon>Lycopodiopsida</taxon>
        <taxon>Selaginellales</taxon>
        <taxon>Selaginellaceae</taxon>
        <taxon>Selaginella</taxon>
    </lineage>
</organism>
<protein>
    <submittedName>
        <fullName evidence="3">TF1-like protein</fullName>
    </submittedName>
</protein>
<dbReference type="EMBL" id="GL377670">
    <property type="protein sequence ID" value="EFJ08787.1"/>
    <property type="molecule type" value="Genomic_DNA"/>
</dbReference>
<evidence type="ECO:0000313" key="2">
    <source>
        <dbReference type="EMBL" id="EFJ06396.1"/>
    </source>
</evidence>
<dbReference type="OrthoDB" id="2506647at2759"/>
<dbReference type="Gramene" id="EFJ06396">
    <property type="protein sequence ID" value="EFJ06396"/>
    <property type="gene ID" value="SELMODRAFT_229690"/>
</dbReference>
<dbReference type="InterPro" id="IPR035810">
    <property type="entry name" value="PEBP_euk"/>
</dbReference>
<dbReference type="FunCoup" id="D8T3H8">
    <property type="interactions" value="918"/>
</dbReference>
<dbReference type="KEGG" id="smo:SELMODRAFT_229690"/>
<name>D8T3H8_SELML</name>
<dbReference type="STRING" id="88036.D8T3H8"/>
<accession>D8T3H8</accession>
<dbReference type="PROSITE" id="PS01220">
    <property type="entry name" value="PBP"/>
    <property type="match status" value="1"/>
</dbReference>
<dbReference type="Pfam" id="PF01161">
    <property type="entry name" value="PBP"/>
    <property type="match status" value="1"/>
</dbReference>
<reference evidence="3 4" key="1">
    <citation type="journal article" date="2011" name="Science">
        <title>The Selaginella genome identifies genetic changes associated with the evolution of vascular plants.</title>
        <authorList>
            <person name="Banks J.A."/>
            <person name="Nishiyama T."/>
            <person name="Hasebe M."/>
            <person name="Bowman J.L."/>
            <person name="Gribskov M."/>
            <person name="dePamphilis C."/>
            <person name="Albert V.A."/>
            <person name="Aono N."/>
            <person name="Aoyama T."/>
            <person name="Ambrose B.A."/>
            <person name="Ashton N.W."/>
            <person name="Axtell M.J."/>
            <person name="Barker E."/>
            <person name="Barker M.S."/>
            <person name="Bennetzen J.L."/>
            <person name="Bonawitz N.D."/>
            <person name="Chapple C."/>
            <person name="Cheng C."/>
            <person name="Correa L.G."/>
            <person name="Dacre M."/>
            <person name="DeBarry J."/>
            <person name="Dreyer I."/>
            <person name="Elias M."/>
            <person name="Engstrom E.M."/>
            <person name="Estelle M."/>
            <person name="Feng L."/>
            <person name="Finet C."/>
            <person name="Floyd S.K."/>
            <person name="Frommer W.B."/>
            <person name="Fujita T."/>
            <person name="Gramzow L."/>
            <person name="Gutensohn M."/>
            <person name="Harholt J."/>
            <person name="Hattori M."/>
            <person name="Heyl A."/>
            <person name="Hirai T."/>
            <person name="Hiwatashi Y."/>
            <person name="Ishikawa M."/>
            <person name="Iwata M."/>
            <person name="Karol K.G."/>
            <person name="Koehler B."/>
            <person name="Kolukisaoglu U."/>
            <person name="Kubo M."/>
            <person name="Kurata T."/>
            <person name="Lalonde S."/>
            <person name="Li K."/>
            <person name="Li Y."/>
            <person name="Litt A."/>
            <person name="Lyons E."/>
            <person name="Manning G."/>
            <person name="Maruyama T."/>
            <person name="Michael T.P."/>
            <person name="Mikami K."/>
            <person name="Miyazaki S."/>
            <person name="Morinaga S."/>
            <person name="Murata T."/>
            <person name="Mueller-Roeber B."/>
            <person name="Nelson D.R."/>
            <person name="Obara M."/>
            <person name="Oguri Y."/>
            <person name="Olmstead R.G."/>
            <person name="Onodera N."/>
            <person name="Petersen B.L."/>
            <person name="Pils B."/>
            <person name="Prigge M."/>
            <person name="Rensing S.A."/>
            <person name="Riano-Pachon D.M."/>
            <person name="Roberts A.W."/>
            <person name="Sato Y."/>
            <person name="Scheller H.V."/>
            <person name="Schulz B."/>
            <person name="Schulz C."/>
            <person name="Shakirov E.V."/>
            <person name="Shibagaki N."/>
            <person name="Shinohara N."/>
            <person name="Shippen D.E."/>
            <person name="Soerensen I."/>
            <person name="Sotooka R."/>
            <person name="Sugimoto N."/>
            <person name="Sugita M."/>
            <person name="Sumikawa N."/>
            <person name="Tanurdzic M."/>
            <person name="Theissen G."/>
            <person name="Ulvskov P."/>
            <person name="Wakazuki S."/>
            <person name="Weng J.K."/>
            <person name="Willats W.W."/>
            <person name="Wipf D."/>
            <person name="Wolf P.G."/>
            <person name="Yang L."/>
            <person name="Zimmer A.D."/>
            <person name="Zhu Q."/>
            <person name="Mitros T."/>
            <person name="Hellsten U."/>
            <person name="Loque D."/>
            <person name="Otillar R."/>
            <person name="Salamov A."/>
            <person name="Schmutz J."/>
            <person name="Shapiro H."/>
            <person name="Lindquist E."/>
            <person name="Lucas S."/>
            <person name="Rokhsar D."/>
            <person name="Grigoriev I.V."/>
        </authorList>
    </citation>
    <scope>NUCLEOTIDE SEQUENCE [LARGE SCALE GENOMIC DNA]</scope>
</reference>
<dbReference type="HOGENOM" id="CLU_043994_6_1_1"/>
<dbReference type="eggNOG" id="KOG3346">
    <property type="taxonomic scope" value="Eukaryota"/>
</dbReference>
<comment type="similarity">
    <text evidence="1">Belongs to the phosphatidylethanolamine-binding protein family.</text>
</comment>
<proteinExistence type="inferred from homology"/>
<dbReference type="InterPro" id="IPR008914">
    <property type="entry name" value="PEBP"/>
</dbReference>
<keyword evidence="4" id="KW-1185">Reference proteome</keyword>
<evidence type="ECO:0000313" key="3">
    <source>
        <dbReference type="EMBL" id="EFJ08787.1"/>
    </source>
</evidence>
<sequence>MGRSMDPLVLGRVIGDVLDMFVPAVDMSVCYGSKQVNNGCELKPSATQARPIVQVGSPHEEGALYTLVMVDPDAPSPSEPSMREWVHWIVADIPGGADASQGREILQYIGPKPPTGIHRYIFVVFRQMGPVLMLPPLMRNNFSTRWFAQEYFLGLPVGAVYYNAQKEPASRRRT</sequence>
<gene>
    <name evidence="3" type="ORF">SELMODRAFT_229523</name>
    <name evidence="2" type="ORF">SELMODRAFT_229690</name>
</gene>
<dbReference type="InterPro" id="IPR036610">
    <property type="entry name" value="PEBP-like_sf"/>
</dbReference>
<dbReference type="Gene3D" id="3.90.280.10">
    <property type="entry name" value="PEBP-like"/>
    <property type="match status" value="1"/>
</dbReference>
<dbReference type="EMBL" id="GL377701">
    <property type="protein sequence ID" value="EFJ06396.1"/>
    <property type="molecule type" value="Genomic_DNA"/>
</dbReference>
<dbReference type="OMA" id="YKQRDYT"/>
<dbReference type="KEGG" id="smo:SELMODRAFT_229523"/>
<dbReference type="InParanoid" id="D8T3H8"/>
<evidence type="ECO:0000313" key="4">
    <source>
        <dbReference type="Proteomes" id="UP000001514"/>
    </source>
</evidence>
<evidence type="ECO:0000256" key="1">
    <source>
        <dbReference type="ARBA" id="ARBA00007091"/>
    </source>
</evidence>